<evidence type="ECO:0000313" key="3">
    <source>
        <dbReference type="EMBL" id="PGH14429.1"/>
    </source>
</evidence>
<feature type="compositionally biased region" description="Low complexity" evidence="1">
    <location>
        <begin position="108"/>
        <end position="118"/>
    </location>
</feature>
<dbReference type="AlphaFoldDB" id="A0A2B7XZT4"/>
<feature type="region of interest" description="Disordered" evidence="1">
    <location>
        <begin position="37"/>
        <end position="84"/>
    </location>
</feature>
<dbReference type="InterPro" id="IPR019434">
    <property type="entry name" value="DUF2423"/>
</dbReference>
<feature type="compositionally biased region" description="Basic residues" evidence="1">
    <location>
        <begin position="121"/>
        <end position="130"/>
    </location>
</feature>
<dbReference type="EMBL" id="PDNB01000035">
    <property type="protein sequence ID" value="PGH14429.1"/>
    <property type="molecule type" value="Genomic_DNA"/>
</dbReference>
<accession>A0A2B7XZT4</accession>
<organism evidence="3 4">
    <name type="scientific">Helicocarpus griseus UAMH5409</name>
    <dbReference type="NCBI Taxonomy" id="1447875"/>
    <lineage>
        <taxon>Eukaryota</taxon>
        <taxon>Fungi</taxon>
        <taxon>Dikarya</taxon>
        <taxon>Ascomycota</taxon>
        <taxon>Pezizomycotina</taxon>
        <taxon>Eurotiomycetes</taxon>
        <taxon>Eurotiomycetidae</taxon>
        <taxon>Onygenales</taxon>
        <taxon>Ajellomycetaceae</taxon>
        <taxon>Helicocarpus</taxon>
    </lineage>
</organism>
<evidence type="ECO:0000259" key="2">
    <source>
        <dbReference type="Pfam" id="PF10338"/>
    </source>
</evidence>
<reference evidence="3 4" key="1">
    <citation type="submission" date="2017-10" db="EMBL/GenBank/DDBJ databases">
        <title>Comparative genomics in systemic dimorphic fungi from Ajellomycetaceae.</title>
        <authorList>
            <person name="Munoz J.F."/>
            <person name="Mcewen J.G."/>
            <person name="Clay O.K."/>
            <person name="Cuomo C.A."/>
        </authorList>
    </citation>
    <scope>NUCLEOTIDE SEQUENCE [LARGE SCALE GENOMIC DNA]</scope>
    <source>
        <strain evidence="3 4">UAMH5409</strain>
    </source>
</reference>
<keyword evidence="4" id="KW-1185">Reference proteome</keyword>
<dbReference type="PANTHER" id="PTHR28219">
    <property type="entry name" value="UPF0642 PROTEIN YBL028C"/>
    <property type="match status" value="1"/>
</dbReference>
<dbReference type="GO" id="GO:0030687">
    <property type="term" value="C:preribosome, large subunit precursor"/>
    <property type="evidence" value="ECO:0007669"/>
    <property type="project" value="TreeGrafter"/>
</dbReference>
<protein>
    <recommendedName>
        <fullName evidence="2">DUF2423 domain-containing protein</fullName>
    </recommendedName>
</protein>
<dbReference type="PANTHER" id="PTHR28219:SF1">
    <property type="entry name" value="UPF0642 PROTEIN YBL028C"/>
    <property type="match status" value="1"/>
</dbReference>
<proteinExistence type="predicted"/>
<dbReference type="Proteomes" id="UP000223968">
    <property type="component" value="Unassembled WGS sequence"/>
</dbReference>
<name>A0A2B7XZT4_9EURO</name>
<sequence>MAKGLRSNVKQKNKSKLRATVFGPVIDSRTERLSAKLQELAAKPKEADMEDADKADADKEDEGDAGKGGYRNHPRLLPTYRNKENNTVYLNKSSNIGFKTEMDIDQPSGAAKASSGSANRIQKRARRKTRPSITFAAHPQKAKRLGKKK</sequence>
<feature type="domain" description="DUF2423" evidence="2">
    <location>
        <begin position="1"/>
        <end position="44"/>
    </location>
</feature>
<dbReference type="OrthoDB" id="4087970at2759"/>
<evidence type="ECO:0000256" key="1">
    <source>
        <dbReference type="SAM" id="MobiDB-lite"/>
    </source>
</evidence>
<dbReference type="Pfam" id="PF10338">
    <property type="entry name" value="YBL028C_N"/>
    <property type="match status" value="1"/>
</dbReference>
<evidence type="ECO:0000313" key="4">
    <source>
        <dbReference type="Proteomes" id="UP000223968"/>
    </source>
</evidence>
<feature type="compositionally biased region" description="Basic residues" evidence="1">
    <location>
        <begin position="140"/>
        <end position="149"/>
    </location>
</feature>
<comment type="caution">
    <text evidence="3">The sequence shown here is derived from an EMBL/GenBank/DDBJ whole genome shotgun (WGS) entry which is preliminary data.</text>
</comment>
<feature type="region of interest" description="Disordered" evidence="1">
    <location>
        <begin position="1"/>
        <end position="25"/>
    </location>
</feature>
<feature type="compositionally biased region" description="Basic and acidic residues" evidence="1">
    <location>
        <begin position="42"/>
        <end position="57"/>
    </location>
</feature>
<feature type="region of interest" description="Disordered" evidence="1">
    <location>
        <begin position="100"/>
        <end position="149"/>
    </location>
</feature>
<gene>
    <name evidence="3" type="ORF">AJ79_03072</name>
</gene>